<dbReference type="GO" id="GO:0003684">
    <property type="term" value="F:damaged DNA binding"/>
    <property type="evidence" value="ECO:0007669"/>
    <property type="project" value="InterPro"/>
</dbReference>
<evidence type="ECO:0000256" key="7">
    <source>
        <dbReference type="ARBA" id="ARBA00023125"/>
    </source>
</evidence>
<dbReference type="FunCoup" id="G4TKQ0">
    <property type="interactions" value="216"/>
</dbReference>
<evidence type="ECO:0000256" key="11">
    <source>
        <dbReference type="SAM" id="MobiDB-lite"/>
    </source>
</evidence>
<feature type="compositionally biased region" description="Low complexity" evidence="11">
    <location>
        <begin position="81"/>
        <end position="96"/>
    </location>
</feature>
<keyword evidence="9" id="KW-0539">Nucleus</keyword>
<dbReference type="HOGENOM" id="CLU_053731_0_0_1"/>
<sequence>MSVPRTPPRVSEILAGVPVTPPNRSTDATSRVELTPEQQRRIEVNRLKAKARQRELLARRSALEAESSNEVNSNGKRPLEVTPATSKSPTVPSTSKRAYDDGEKEGPLKRNSRLSNYFEYDLSKMVNTKGGFLVDEDGSGVGKEVDEDMRRREKQREMERVAKNAEPFRMLDPAENPKCRECGSLDIDHVFHRTFRCLVCNACKNTYPEKYSLLTKTECKEDYILTDSELRDEELLPHMLKPNPHSAAWNNMMLFLRYQVEEFAWKKWGSPEALDKEFYRREEEKRRKKSKKFERGLKELRRKTREGIWQKRKDEEHVHDFGPVLVDDDEDGEGEGLGKQRCKECGFEIEVEEF</sequence>
<feature type="compositionally biased region" description="Basic and acidic residues" evidence="11">
    <location>
        <begin position="97"/>
        <end position="108"/>
    </location>
</feature>
<dbReference type="PROSITE" id="PS00753">
    <property type="entry name" value="XPA_2"/>
    <property type="match status" value="1"/>
</dbReference>
<dbReference type="GO" id="GO:0000715">
    <property type="term" value="P:nucleotide-excision repair, DNA damage recognition"/>
    <property type="evidence" value="ECO:0007669"/>
    <property type="project" value="TreeGrafter"/>
</dbReference>
<protein>
    <recommendedName>
        <fullName evidence="10">DNA repair protein RAD14</fullName>
    </recommendedName>
</protein>
<evidence type="ECO:0000256" key="10">
    <source>
        <dbReference type="ARBA" id="ARBA00072989"/>
    </source>
</evidence>
<dbReference type="Proteomes" id="UP000007148">
    <property type="component" value="Unassembled WGS sequence"/>
</dbReference>
<keyword evidence="14" id="KW-1185">Reference proteome</keyword>
<dbReference type="EMBL" id="CAFZ01000139">
    <property type="protein sequence ID" value="CCA71893.1"/>
    <property type="molecule type" value="Genomic_DNA"/>
</dbReference>
<keyword evidence="6" id="KW-0862">Zinc</keyword>
<evidence type="ECO:0000313" key="14">
    <source>
        <dbReference type="Proteomes" id="UP000007148"/>
    </source>
</evidence>
<keyword evidence="7" id="KW-0238">DNA-binding</keyword>
<dbReference type="InParanoid" id="G4TKQ0"/>
<dbReference type="InterPro" id="IPR000465">
    <property type="entry name" value="XPA/RAD14"/>
</dbReference>
<evidence type="ECO:0000256" key="1">
    <source>
        <dbReference type="ARBA" id="ARBA00004123"/>
    </source>
</evidence>
<evidence type="ECO:0000313" key="13">
    <source>
        <dbReference type="EMBL" id="CCA71893.1"/>
    </source>
</evidence>
<dbReference type="InterPro" id="IPR022656">
    <property type="entry name" value="XPA_C"/>
</dbReference>
<dbReference type="NCBIfam" id="TIGR00598">
    <property type="entry name" value="rad14"/>
    <property type="match status" value="1"/>
</dbReference>
<dbReference type="SUPFAM" id="SSF46955">
    <property type="entry name" value="Putative DNA-binding domain"/>
    <property type="match status" value="1"/>
</dbReference>
<comment type="similarity">
    <text evidence="2">Belongs to the XPA family.</text>
</comment>
<keyword evidence="4" id="KW-0227">DNA damage</keyword>
<feature type="region of interest" description="Disordered" evidence="11">
    <location>
        <begin position="1"/>
        <end position="34"/>
    </location>
</feature>
<accession>G4TKQ0</accession>
<dbReference type="InterPro" id="IPR009061">
    <property type="entry name" value="DNA-bd_dom_put_sf"/>
</dbReference>
<dbReference type="STRING" id="1109443.G4TKQ0"/>
<dbReference type="PANTHER" id="PTHR10142:SF0">
    <property type="entry name" value="DNA REPAIR PROTEIN COMPLEMENTING XP-A CELLS"/>
    <property type="match status" value="1"/>
</dbReference>
<dbReference type="CDD" id="cd21077">
    <property type="entry name" value="DBD_Rad14"/>
    <property type="match status" value="1"/>
</dbReference>
<feature type="region of interest" description="Disordered" evidence="11">
    <location>
        <begin position="320"/>
        <end position="339"/>
    </location>
</feature>
<proteinExistence type="inferred from homology"/>
<name>G4TKQ0_SERID</name>
<organism evidence="13 14">
    <name type="scientific">Serendipita indica (strain DSM 11827)</name>
    <name type="common">Root endophyte fungus</name>
    <name type="synonym">Piriformospora indica</name>
    <dbReference type="NCBI Taxonomy" id="1109443"/>
    <lineage>
        <taxon>Eukaryota</taxon>
        <taxon>Fungi</taxon>
        <taxon>Dikarya</taxon>
        <taxon>Basidiomycota</taxon>
        <taxon>Agaricomycotina</taxon>
        <taxon>Agaricomycetes</taxon>
        <taxon>Sebacinales</taxon>
        <taxon>Serendipitaceae</taxon>
        <taxon>Serendipita</taxon>
    </lineage>
</organism>
<evidence type="ECO:0000256" key="6">
    <source>
        <dbReference type="ARBA" id="ARBA00022833"/>
    </source>
</evidence>
<dbReference type="GO" id="GO:0070914">
    <property type="term" value="P:UV-damage excision repair"/>
    <property type="evidence" value="ECO:0007669"/>
    <property type="project" value="TreeGrafter"/>
</dbReference>
<dbReference type="GO" id="GO:0008270">
    <property type="term" value="F:zinc ion binding"/>
    <property type="evidence" value="ECO:0007669"/>
    <property type="project" value="UniProtKB-KW"/>
</dbReference>
<comment type="caution">
    <text evidence="13">The sequence shown here is derived from an EMBL/GenBank/DDBJ whole genome shotgun (WGS) entry which is preliminary data.</text>
</comment>
<evidence type="ECO:0000256" key="5">
    <source>
        <dbReference type="ARBA" id="ARBA00022771"/>
    </source>
</evidence>
<feature type="region of interest" description="Disordered" evidence="11">
    <location>
        <begin position="60"/>
        <end position="110"/>
    </location>
</feature>
<reference evidence="13 14" key="1">
    <citation type="journal article" date="2011" name="PLoS Pathog.">
        <title>Endophytic Life Strategies Decoded by Genome and Transcriptome Analyses of the Mutualistic Root Symbiont Piriformospora indica.</title>
        <authorList>
            <person name="Zuccaro A."/>
            <person name="Lahrmann U."/>
            <person name="Guldener U."/>
            <person name="Langen G."/>
            <person name="Pfiffi S."/>
            <person name="Biedenkopf D."/>
            <person name="Wong P."/>
            <person name="Samans B."/>
            <person name="Grimm C."/>
            <person name="Basiewicz M."/>
            <person name="Murat C."/>
            <person name="Martin F."/>
            <person name="Kogel K.H."/>
        </authorList>
    </citation>
    <scope>NUCLEOTIDE SEQUENCE [LARGE SCALE GENOMIC DNA]</scope>
    <source>
        <strain evidence="13 14">DSM 11827</strain>
    </source>
</reference>
<evidence type="ECO:0000256" key="4">
    <source>
        <dbReference type="ARBA" id="ARBA00022763"/>
    </source>
</evidence>
<evidence type="ECO:0000259" key="12">
    <source>
        <dbReference type="Pfam" id="PF05181"/>
    </source>
</evidence>
<evidence type="ECO:0000256" key="8">
    <source>
        <dbReference type="ARBA" id="ARBA00023204"/>
    </source>
</evidence>
<dbReference type="OMA" id="VCHACKE"/>
<dbReference type="AlphaFoldDB" id="G4TKQ0"/>
<gene>
    <name evidence="13" type="ORF">PIIN_05828</name>
</gene>
<dbReference type="eggNOG" id="KOG4017">
    <property type="taxonomic scope" value="Eukaryota"/>
</dbReference>
<evidence type="ECO:0000256" key="2">
    <source>
        <dbReference type="ARBA" id="ARBA00005548"/>
    </source>
</evidence>
<dbReference type="Pfam" id="PF05181">
    <property type="entry name" value="XPA_C"/>
    <property type="match status" value="1"/>
</dbReference>
<dbReference type="GO" id="GO:0006284">
    <property type="term" value="P:base-excision repair"/>
    <property type="evidence" value="ECO:0007669"/>
    <property type="project" value="TreeGrafter"/>
</dbReference>
<dbReference type="OrthoDB" id="68328at2759"/>
<dbReference type="Gene3D" id="3.90.530.10">
    <property type="entry name" value="XPA C-terminal domain"/>
    <property type="match status" value="1"/>
</dbReference>
<evidence type="ECO:0000256" key="9">
    <source>
        <dbReference type="ARBA" id="ARBA00023242"/>
    </source>
</evidence>
<dbReference type="FunFam" id="3.90.530.10:FF:000003">
    <property type="entry name" value="Dna repair rad14 protein"/>
    <property type="match status" value="1"/>
</dbReference>
<comment type="subcellular location">
    <subcellularLocation>
        <location evidence="1">Nucleus</location>
    </subcellularLocation>
</comment>
<feature type="domain" description="XPA C-terminal" evidence="12">
    <location>
        <begin position="210"/>
        <end position="260"/>
    </location>
</feature>
<dbReference type="GO" id="GO:0000110">
    <property type="term" value="C:nucleotide-excision repair factor 1 complex"/>
    <property type="evidence" value="ECO:0007669"/>
    <property type="project" value="TreeGrafter"/>
</dbReference>
<evidence type="ECO:0000256" key="3">
    <source>
        <dbReference type="ARBA" id="ARBA00022723"/>
    </source>
</evidence>
<keyword evidence="8" id="KW-0234">DNA repair</keyword>
<dbReference type="PANTHER" id="PTHR10142">
    <property type="entry name" value="DNA REPAIR PROTEIN COMPLEMENTING XP-A CELLS"/>
    <property type="match status" value="1"/>
</dbReference>
<keyword evidence="3" id="KW-0479">Metal-binding</keyword>
<dbReference type="InterPro" id="IPR022658">
    <property type="entry name" value="XPA_CS"/>
</dbReference>
<dbReference type="InterPro" id="IPR037129">
    <property type="entry name" value="XPA_sf"/>
</dbReference>
<keyword evidence="5" id="KW-0863">Zinc-finger</keyword>
<dbReference type="GO" id="GO:1901255">
    <property type="term" value="P:nucleotide-excision repair involved in interstrand cross-link repair"/>
    <property type="evidence" value="ECO:0007669"/>
    <property type="project" value="TreeGrafter"/>
</dbReference>
<feature type="compositionally biased region" description="Polar residues" evidence="11">
    <location>
        <begin position="66"/>
        <end position="75"/>
    </location>
</feature>